<dbReference type="Pfam" id="PF02574">
    <property type="entry name" value="S-methyl_trans"/>
    <property type="match status" value="1"/>
</dbReference>
<keyword evidence="3" id="KW-0479">Metal-binding</keyword>
<evidence type="ECO:0000259" key="4">
    <source>
        <dbReference type="PROSITE" id="PS50970"/>
    </source>
</evidence>
<feature type="domain" description="Hcy-binding" evidence="4">
    <location>
        <begin position="5"/>
        <end position="305"/>
    </location>
</feature>
<proteinExistence type="predicted"/>
<comment type="cofactor">
    <cofactor evidence="3">
        <name>Zn(2+)</name>
        <dbReference type="ChEBI" id="CHEBI:29105"/>
    </cofactor>
</comment>
<evidence type="ECO:0000256" key="2">
    <source>
        <dbReference type="ARBA" id="ARBA00022679"/>
    </source>
</evidence>
<organism evidence="5 6">
    <name type="scientific">Streptomyces akebiae</name>
    <dbReference type="NCBI Taxonomy" id="2865673"/>
    <lineage>
        <taxon>Bacteria</taxon>
        <taxon>Bacillati</taxon>
        <taxon>Actinomycetota</taxon>
        <taxon>Actinomycetes</taxon>
        <taxon>Kitasatosporales</taxon>
        <taxon>Streptomycetaceae</taxon>
        <taxon>Streptomyces</taxon>
    </lineage>
</organism>
<dbReference type="EMBL" id="CP080647">
    <property type="protein sequence ID" value="QYX79574.1"/>
    <property type="molecule type" value="Genomic_DNA"/>
</dbReference>
<feature type="binding site" evidence="3">
    <location>
        <position position="219"/>
    </location>
    <ligand>
        <name>Zn(2+)</name>
        <dbReference type="ChEBI" id="CHEBI:29105"/>
    </ligand>
</feature>
<keyword evidence="3" id="KW-0862">Zinc</keyword>
<keyword evidence="2 3" id="KW-0808">Transferase</keyword>
<dbReference type="Proteomes" id="UP000827138">
    <property type="component" value="Chromosome"/>
</dbReference>
<dbReference type="InterPro" id="IPR003726">
    <property type="entry name" value="HCY_dom"/>
</dbReference>
<keyword evidence="1 3" id="KW-0489">Methyltransferase</keyword>
<dbReference type="SUPFAM" id="SSF82282">
    <property type="entry name" value="Homocysteine S-methyltransferase"/>
    <property type="match status" value="1"/>
</dbReference>
<dbReference type="PROSITE" id="PS50970">
    <property type="entry name" value="HCY"/>
    <property type="match status" value="1"/>
</dbReference>
<dbReference type="PANTHER" id="PTHR11103">
    <property type="entry name" value="SLR1189 PROTEIN"/>
    <property type="match status" value="1"/>
</dbReference>
<keyword evidence="6" id="KW-1185">Reference proteome</keyword>
<reference evidence="5 6" key="1">
    <citation type="submission" date="2021-08" db="EMBL/GenBank/DDBJ databases">
        <authorList>
            <person name="Ping M."/>
        </authorList>
    </citation>
    <scope>NUCLEOTIDE SEQUENCE [LARGE SCALE GENOMIC DNA]</scope>
    <source>
        <strain evidence="5 6">MG28</strain>
    </source>
</reference>
<protein>
    <submittedName>
        <fullName evidence="5">Homocysteine S-methyltransferase family protein</fullName>
    </submittedName>
</protein>
<feature type="binding site" evidence="3">
    <location>
        <position position="290"/>
    </location>
    <ligand>
        <name>Zn(2+)</name>
        <dbReference type="ChEBI" id="CHEBI:29105"/>
    </ligand>
</feature>
<name>A0ABX8XVA5_9ACTN</name>
<dbReference type="RefSeq" id="WP_220648358.1">
    <property type="nucleotide sequence ID" value="NZ_CP080647.1"/>
</dbReference>
<gene>
    <name evidence="5" type="ORF">K1J60_26380</name>
</gene>
<dbReference type="InterPro" id="IPR036589">
    <property type="entry name" value="HCY_dom_sf"/>
</dbReference>
<evidence type="ECO:0000256" key="1">
    <source>
        <dbReference type="ARBA" id="ARBA00022603"/>
    </source>
</evidence>
<accession>A0ABX8XVA5</accession>
<feature type="binding site" evidence="3">
    <location>
        <position position="291"/>
    </location>
    <ligand>
        <name>Zn(2+)</name>
        <dbReference type="ChEBI" id="CHEBI:29105"/>
    </ligand>
</feature>
<sequence>MVTSVTGLTPPSPGSPVLIDGAKGTELQRLGISVTEPWWTSAALLDLEGQRQLATIHQEYTAAGADLATAITFRTNRRTLLRAGADTYAAEVLVRRAVALARGSSRPGRAERRPVLAASVIPVEDCYQPSLVPSGDELREEHTWMARQLAAEGVELVVAETMNTVREAEAVVDSCTRNGLAVWVSFVCGTDGALLSGESVTVAARAVAAAGASLVSVNCTTLEGTDEVLARWSHDCPVPFGAYPNLEDRSGIADWAPVDRYVPVRHGPEEFADLMAERADRYGLSLVGGCCGSTPAHVAALRKRIPG</sequence>
<evidence type="ECO:0000313" key="6">
    <source>
        <dbReference type="Proteomes" id="UP000827138"/>
    </source>
</evidence>
<evidence type="ECO:0000256" key="3">
    <source>
        <dbReference type="PROSITE-ProRule" id="PRU00333"/>
    </source>
</evidence>
<evidence type="ECO:0000313" key="5">
    <source>
        <dbReference type="EMBL" id="QYX79574.1"/>
    </source>
</evidence>
<dbReference type="PANTHER" id="PTHR11103:SF18">
    <property type="entry name" value="SLR1189 PROTEIN"/>
    <property type="match status" value="1"/>
</dbReference>
<dbReference type="Gene3D" id="3.20.20.330">
    <property type="entry name" value="Homocysteine-binding-like domain"/>
    <property type="match status" value="1"/>
</dbReference>